<protein>
    <recommendedName>
        <fullName evidence="4">Retrotransposon gag domain-containing protein</fullName>
    </recommendedName>
</protein>
<keyword evidence="1" id="KW-0812">Transmembrane</keyword>
<reference evidence="2 3" key="1">
    <citation type="journal article" date="2022" name="Nat. Genet.">
        <title>Improved pea reference genome and pan-genome highlight genomic features and evolutionary characteristics.</title>
        <authorList>
            <person name="Yang T."/>
            <person name="Liu R."/>
            <person name="Luo Y."/>
            <person name="Hu S."/>
            <person name="Wang D."/>
            <person name="Wang C."/>
            <person name="Pandey M.K."/>
            <person name="Ge S."/>
            <person name="Xu Q."/>
            <person name="Li N."/>
            <person name="Li G."/>
            <person name="Huang Y."/>
            <person name="Saxena R.K."/>
            <person name="Ji Y."/>
            <person name="Li M."/>
            <person name="Yan X."/>
            <person name="He Y."/>
            <person name="Liu Y."/>
            <person name="Wang X."/>
            <person name="Xiang C."/>
            <person name="Varshney R.K."/>
            <person name="Ding H."/>
            <person name="Gao S."/>
            <person name="Zong X."/>
        </authorList>
    </citation>
    <scope>NUCLEOTIDE SEQUENCE [LARGE SCALE GENOMIC DNA]</scope>
    <source>
        <strain evidence="2 3">cv. Zhongwan 6</strain>
    </source>
</reference>
<gene>
    <name evidence="2" type="ORF">KIW84_020632</name>
</gene>
<dbReference type="Gramene" id="Psat02G0063200-T1">
    <property type="protein sequence ID" value="KAI5433432.1"/>
    <property type="gene ID" value="KIW84_020632"/>
</dbReference>
<dbReference type="EMBL" id="JAMSHJ010000002">
    <property type="protein sequence ID" value="KAI5433432.1"/>
    <property type="molecule type" value="Genomic_DNA"/>
</dbReference>
<dbReference type="PANTHER" id="PTHR34222">
    <property type="entry name" value="GAG_PRE-INTEGRS DOMAIN-CONTAINING PROTEIN"/>
    <property type="match status" value="1"/>
</dbReference>
<sequence>MFSALCGTVHRIVLGTLVIALLRHCSSSLSTLFTATVLALFTVLFSIVHRYCLRTTKEIWKALKKTYAKTKDAAQIYYVKVKTLGTKQGNKIITKYVNHLKALWVELDHYRVIKTKCTTDATKLREYIEQDRVYDFLVGLNSYFDHVRVQILGKEKILNINDVVSIVRNEERMRELMLTPPSMEISTLLVKKSSTMLVDQKKLGETYVEKKGERVWCTYCNKPRHTREKC</sequence>
<proteinExistence type="predicted"/>
<dbReference type="PANTHER" id="PTHR34222:SF37">
    <property type="entry name" value="RETROTRANSPOSON GAG DOMAIN-CONTAINING PROTEIN"/>
    <property type="match status" value="1"/>
</dbReference>
<dbReference type="Proteomes" id="UP001058974">
    <property type="component" value="Chromosome 2"/>
</dbReference>
<accession>A0A9D5B2V7</accession>
<comment type="caution">
    <text evidence="2">The sequence shown here is derived from an EMBL/GenBank/DDBJ whole genome shotgun (WGS) entry which is preliminary data.</text>
</comment>
<keyword evidence="1" id="KW-1133">Transmembrane helix</keyword>
<name>A0A9D5B2V7_PEA</name>
<evidence type="ECO:0000256" key="1">
    <source>
        <dbReference type="SAM" id="Phobius"/>
    </source>
</evidence>
<evidence type="ECO:0000313" key="2">
    <source>
        <dbReference type="EMBL" id="KAI5433432.1"/>
    </source>
</evidence>
<keyword evidence="1" id="KW-0472">Membrane</keyword>
<feature type="transmembrane region" description="Helical" evidence="1">
    <location>
        <begin position="32"/>
        <end position="53"/>
    </location>
</feature>
<evidence type="ECO:0000313" key="3">
    <source>
        <dbReference type="Proteomes" id="UP001058974"/>
    </source>
</evidence>
<organism evidence="2 3">
    <name type="scientific">Pisum sativum</name>
    <name type="common">Garden pea</name>
    <name type="synonym">Lathyrus oleraceus</name>
    <dbReference type="NCBI Taxonomy" id="3888"/>
    <lineage>
        <taxon>Eukaryota</taxon>
        <taxon>Viridiplantae</taxon>
        <taxon>Streptophyta</taxon>
        <taxon>Embryophyta</taxon>
        <taxon>Tracheophyta</taxon>
        <taxon>Spermatophyta</taxon>
        <taxon>Magnoliopsida</taxon>
        <taxon>eudicotyledons</taxon>
        <taxon>Gunneridae</taxon>
        <taxon>Pentapetalae</taxon>
        <taxon>rosids</taxon>
        <taxon>fabids</taxon>
        <taxon>Fabales</taxon>
        <taxon>Fabaceae</taxon>
        <taxon>Papilionoideae</taxon>
        <taxon>50 kb inversion clade</taxon>
        <taxon>NPAAA clade</taxon>
        <taxon>Hologalegina</taxon>
        <taxon>IRL clade</taxon>
        <taxon>Fabeae</taxon>
        <taxon>Lathyrus</taxon>
    </lineage>
</organism>
<keyword evidence="3" id="KW-1185">Reference proteome</keyword>
<evidence type="ECO:0008006" key="4">
    <source>
        <dbReference type="Google" id="ProtNLM"/>
    </source>
</evidence>
<dbReference type="AlphaFoldDB" id="A0A9D5B2V7"/>